<sequence>MLAKPKSGSFLWAPLQVVFYLDSLMQTYFAFLFTFLFHFLPKKTRTSYYRHFKTHLSLLGFRRLRIRRKRKSSLKKKKAQTNVAQKLIQARVRVDSCACQEAACHRCKVTRALERNGLLLVLVCKSAKPAIITSHLIQLSSSRSVPACQVPRLSETLTPVIGLKCVLALGFRKDTTAFVEEVKAIIPRVPSLHIPWLHGQPEEAWENEILETSFENLSKHKKKFVEGQQAVVLQPLKIK</sequence>
<dbReference type="InterPro" id="IPR029064">
    <property type="entry name" value="Ribosomal_eL30-like_sf"/>
</dbReference>
<keyword evidence="1" id="KW-1133">Transmembrane helix</keyword>
<evidence type="ECO:0000256" key="1">
    <source>
        <dbReference type="SAM" id="Phobius"/>
    </source>
</evidence>
<evidence type="ECO:0000313" key="4">
    <source>
        <dbReference type="Proteomes" id="UP000645828"/>
    </source>
</evidence>
<accession>A0A811Y636</accession>
<evidence type="ECO:0000313" key="3">
    <source>
        <dbReference type="EMBL" id="CAD7672168.1"/>
    </source>
</evidence>
<dbReference type="GO" id="GO:0005655">
    <property type="term" value="C:nucleolar ribonuclease P complex"/>
    <property type="evidence" value="ECO:0007669"/>
    <property type="project" value="InterPro"/>
</dbReference>
<keyword evidence="1" id="KW-0812">Transmembrane</keyword>
<name>A0A811Y636_NYCPR</name>
<dbReference type="GO" id="GO:0001682">
    <property type="term" value="P:tRNA 5'-leader removal"/>
    <property type="evidence" value="ECO:0007669"/>
    <property type="project" value="InterPro"/>
</dbReference>
<comment type="caution">
    <text evidence="3">The sequence shown here is derived from an EMBL/GenBank/DDBJ whole genome shotgun (WGS) entry which is preliminary data.</text>
</comment>
<dbReference type="EMBL" id="CAJHUB010000665">
    <property type="protein sequence ID" value="CAD7672168.1"/>
    <property type="molecule type" value="Genomic_DNA"/>
</dbReference>
<dbReference type="Pfam" id="PF01248">
    <property type="entry name" value="Ribosomal_L7Ae"/>
    <property type="match status" value="1"/>
</dbReference>
<keyword evidence="1" id="KW-0472">Membrane</keyword>
<dbReference type="GO" id="GO:0033204">
    <property type="term" value="F:ribonuclease P RNA binding"/>
    <property type="evidence" value="ECO:0007669"/>
    <property type="project" value="TreeGrafter"/>
</dbReference>
<protein>
    <submittedName>
        <fullName evidence="3">(raccoon dog) hypothetical protein</fullName>
    </submittedName>
</protein>
<evidence type="ECO:0000259" key="2">
    <source>
        <dbReference type="Pfam" id="PF01248"/>
    </source>
</evidence>
<reference evidence="3" key="1">
    <citation type="submission" date="2020-12" db="EMBL/GenBank/DDBJ databases">
        <authorList>
            <consortium name="Molecular Ecology Group"/>
        </authorList>
    </citation>
    <scope>NUCLEOTIDE SEQUENCE</scope>
    <source>
        <strain evidence="3">TBG_1078</strain>
    </source>
</reference>
<dbReference type="AlphaFoldDB" id="A0A811Y636"/>
<dbReference type="GO" id="GO:0004526">
    <property type="term" value="F:ribonuclease P activity"/>
    <property type="evidence" value="ECO:0007669"/>
    <property type="project" value="TreeGrafter"/>
</dbReference>
<dbReference type="GO" id="GO:0000172">
    <property type="term" value="C:ribonuclease MRP complex"/>
    <property type="evidence" value="ECO:0007669"/>
    <property type="project" value="InterPro"/>
</dbReference>
<dbReference type="SUPFAM" id="SSF55315">
    <property type="entry name" value="L30e-like"/>
    <property type="match status" value="1"/>
</dbReference>
<organism evidence="3 4">
    <name type="scientific">Nyctereutes procyonoides</name>
    <name type="common">Raccoon dog</name>
    <name type="synonym">Canis procyonoides</name>
    <dbReference type="NCBI Taxonomy" id="34880"/>
    <lineage>
        <taxon>Eukaryota</taxon>
        <taxon>Metazoa</taxon>
        <taxon>Chordata</taxon>
        <taxon>Craniata</taxon>
        <taxon>Vertebrata</taxon>
        <taxon>Euteleostomi</taxon>
        <taxon>Mammalia</taxon>
        <taxon>Eutheria</taxon>
        <taxon>Laurasiatheria</taxon>
        <taxon>Carnivora</taxon>
        <taxon>Caniformia</taxon>
        <taxon>Canidae</taxon>
        <taxon>Nyctereutes</taxon>
    </lineage>
</organism>
<dbReference type="Gene3D" id="3.30.1330.30">
    <property type="match status" value="1"/>
</dbReference>
<dbReference type="Proteomes" id="UP000645828">
    <property type="component" value="Unassembled WGS sequence"/>
</dbReference>
<feature type="transmembrane region" description="Helical" evidence="1">
    <location>
        <begin position="20"/>
        <end position="40"/>
    </location>
</feature>
<proteinExistence type="predicted"/>
<dbReference type="InterPro" id="IPR042848">
    <property type="entry name" value="Rpp38"/>
</dbReference>
<dbReference type="GO" id="GO:0001650">
    <property type="term" value="C:fibrillar center"/>
    <property type="evidence" value="ECO:0007669"/>
    <property type="project" value="TreeGrafter"/>
</dbReference>
<gene>
    <name evidence="3" type="ORF">NYPRO_LOCUS4963</name>
</gene>
<feature type="domain" description="Ribosomal protein eL8/eL30/eS12/Gadd45" evidence="2">
    <location>
        <begin position="108"/>
        <end position="171"/>
    </location>
</feature>
<dbReference type="PANTHER" id="PTHR46948:SF1">
    <property type="entry name" value="RIBONUCLEASE P PROTEIN SUBUNIT P38"/>
    <property type="match status" value="1"/>
</dbReference>
<keyword evidence="4" id="KW-1185">Reference proteome</keyword>
<dbReference type="PANTHER" id="PTHR46948">
    <property type="entry name" value="RIBONUCLEASE P PROTEIN SUBUNIT P38"/>
    <property type="match status" value="1"/>
</dbReference>
<dbReference type="InterPro" id="IPR004038">
    <property type="entry name" value="Ribosomal_eL8/eL30/eS12/Gad45"/>
</dbReference>